<dbReference type="InterPro" id="IPR032710">
    <property type="entry name" value="NTF2-like_dom_sf"/>
</dbReference>
<reference evidence="1" key="1">
    <citation type="submission" date="2018-05" db="EMBL/GenBank/DDBJ databases">
        <authorList>
            <person name="Lanie J.A."/>
            <person name="Ng W.-L."/>
            <person name="Kazmierczak K.M."/>
            <person name="Andrzejewski T.M."/>
            <person name="Davidsen T.M."/>
            <person name="Wayne K.J."/>
            <person name="Tettelin H."/>
            <person name="Glass J.I."/>
            <person name="Rusch D."/>
            <person name="Podicherti R."/>
            <person name="Tsui H.-C.T."/>
            <person name="Winkler M.E."/>
        </authorList>
    </citation>
    <scope>NUCLEOTIDE SEQUENCE</scope>
</reference>
<name>A0A381TER3_9ZZZZ</name>
<gene>
    <name evidence="1" type="ORF">METZ01_LOCUS67093</name>
</gene>
<proteinExistence type="predicted"/>
<sequence length="137" mass="15955">MEENMPDNDEDIDTIKKLHNKYFDLLSDNNMDELANLFSYPSAFKGFLNEIDIASDREDLKRVYEKLVSSAPQSDLDANITTSTELKNSIPYKLRDDSYVIVMEYSQYKEDKSELFTGRACYLFTRSDDDWKISGVF</sequence>
<evidence type="ECO:0000313" key="1">
    <source>
        <dbReference type="EMBL" id="SVA14239.1"/>
    </source>
</evidence>
<accession>A0A381TER3</accession>
<dbReference type="EMBL" id="UINC01004427">
    <property type="protein sequence ID" value="SVA14239.1"/>
    <property type="molecule type" value="Genomic_DNA"/>
</dbReference>
<dbReference type="AlphaFoldDB" id="A0A381TER3"/>
<evidence type="ECO:0008006" key="2">
    <source>
        <dbReference type="Google" id="ProtNLM"/>
    </source>
</evidence>
<protein>
    <recommendedName>
        <fullName evidence="2">SnoaL-like domain-containing protein</fullName>
    </recommendedName>
</protein>
<organism evidence="1">
    <name type="scientific">marine metagenome</name>
    <dbReference type="NCBI Taxonomy" id="408172"/>
    <lineage>
        <taxon>unclassified sequences</taxon>
        <taxon>metagenomes</taxon>
        <taxon>ecological metagenomes</taxon>
    </lineage>
</organism>
<dbReference type="SUPFAM" id="SSF54427">
    <property type="entry name" value="NTF2-like"/>
    <property type="match status" value="1"/>
</dbReference>
<dbReference type="Gene3D" id="3.10.450.50">
    <property type="match status" value="1"/>
</dbReference>